<comment type="caution">
    <text evidence="6">The sequence shown here is derived from an EMBL/GenBank/DDBJ whole genome shotgun (WGS) entry which is preliminary data.</text>
</comment>
<keyword evidence="7" id="KW-1185">Reference proteome</keyword>
<accession>A0A8T0PCC7</accession>
<keyword evidence="2" id="KW-0813">Transport</keyword>
<dbReference type="InterPro" id="IPR016024">
    <property type="entry name" value="ARM-type_fold"/>
</dbReference>
<comment type="subcellular location">
    <subcellularLocation>
        <location evidence="1">Endomembrane system</location>
    </subcellularLocation>
</comment>
<keyword evidence="4" id="KW-0472">Membrane</keyword>
<dbReference type="InterPro" id="IPR050840">
    <property type="entry name" value="Adaptor_Complx_Large_Subunit"/>
</dbReference>
<protein>
    <recommendedName>
        <fullName evidence="5">Clathrin/coatomer adaptor adaptin-like N-terminal domain-containing protein</fullName>
    </recommendedName>
</protein>
<dbReference type="Gene3D" id="1.25.10.10">
    <property type="entry name" value="Leucine-rich Repeat Variant"/>
    <property type="match status" value="1"/>
</dbReference>
<dbReference type="GO" id="GO:0016192">
    <property type="term" value="P:vesicle-mediated transport"/>
    <property type="evidence" value="ECO:0007669"/>
    <property type="project" value="InterPro"/>
</dbReference>
<dbReference type="InterPro" id="IPR011989">
    <property type="entry name" value="ARM-like"/>
</dbReference>
<dbReference type="EMBL" id="CM029052">
    <property type="protein sequence ID" value="KAG2559503.1"/>
    <property type="molecule type" value="Genomic_DNA"/>
</dbReference>
<name>A0A8T0PCC7_PANVG</name>
<evidence type="ECO:0000256" key="2">
    <source>
        <dbReference type="ARBA" id="ARBA00022448"/>
    </source>
</evidence>
<proteinExistence type="predicted"/>
<dbReference type="SUPFAM" id="SSF48371">
    <property type="entry name" value="ARM repeat"/>
    <property type="match status" value="1"/>
</dbReference>
<feature type="domain" description="Clathrin/coatomer adaptor adaptin-like N-terminal" evidence="5">
    <location>
        <begin position="8"/>
        <end position="79"/>
    </location>
</feature>
<dbReference type="Proteomes" id="UP000823388">
    <property type="component" value="Chromosome 8N"/>
</dbReference>
<sequence length="106" mass="11999">MSYFFINSNIGGKEFSESLAPDVQKLLISSSGRPVVRKKAALCLLRLYRKNPDVVNIDVWADRMAQLLDERYLGVLTSVMTHDPFCFISIQQCGSILELPSRMCKN</sequence>
<evidence type="ECO:0000256" key="3">
    <source>
        <dbReference type="ARBA" id="ARBA00022927"/>
    </source>
</evidence>
<evidence type="ECO:0000256" key="4">
    <source>
        <dbReference type="ARBA" id="ARBA00023136"/>
    </source>
</evidence>
<evidence type="ECO:0000259" key="5">
    <source>
        <dbReference type="Pfam" id="PF01602"/>
    </source>
</evidence>
<dbReference type="PANTHER" id="PTHR22780">
    <property type="entry name" value="ADAPTIN, ALPHA/GAMMA/EPSILON"/>
    <property type="match status" value="1"/>
</dbReference>
<dbReference type="GO" id="GO:0012505">
    <property type="term" value="C:endomembrane system"/>
    <property type="evidence" value="ECO:0007669"/>
    <property type="project" value="UniProtKB-SubCell"/>
</dbReference>
<evidence type="ECO:0000256" key="1">
    <source>
        <dbReference type="ARBA" id="ARBA00004308"/>
    </source>
</evidence>
<organism evidence="6 7">
    <name type="scientific">Panicum virgatum</name>
    <name type="common">Blackwell switchgrass</name>
    <dbReference type="NCBI Taxonomy" id="38727"/>
    <lineage>
        <taxon>Eukaryota</taxon>
        <taxon>Viridiplantae</taxon>
        <taxon>Streptophyta</taxon>
        <taxon>Embryophyta</taxon>
        <taxon>Tracheophyta</taxon>
        <taxon>Spermatophyta</taxon>
        <taxon>Magnoliopsida</taxon>
        <taxon>Liliopsida</taxon>
        <taxon>Poales</taxon>
        <taxon>Poaceae</taxon>
        <taxon>PACMAD clade</taxon>
        <taxon>Panicoideae</taxon>
        <taxon>Panicodae</taxon>
        <taxon>Paniceae</taxon>
        <taxon>Panicinae</taxon>
        <taxon>Panicum</taxon>
        <taxon>Panicum sect. Hiantes</taxon>
    </lineage>
</organism>
<dbReference type="GO" id="GO:0006886">
    <property type="term" value="P:intracellular protein transport"/>
    <property type="evidence" value="ECO:0007669"/>
    <property type="project" value="InterPro"/>
</dbReference>
<gene>
    <name evidence="6" type="ORF">PVAP13_8NG299300</name>
</gene>
<dbReference type="InterPro" id="IPR002553">
    <property type="entry name" value="Clathrin/coatomer_adapt-like_N"/>
</dbReference>
<dbReference type="Pfam" id="PF01602">
    <property type="entry name" value="Adaptin_N"/>
    <property type="match status" value="1"/>
</dbReference>
<evidence type="ECO:0000313" key="6">
    <source>
        <dbReference type="EMBL" id="KAG2559503.1"/>
    </source>
</evidence>
<reference evidence="6" key="1">
    <citation type="submission" date="2020-05" db="EMBL/GenBank/DDBJ databases">
        <title>WGS assembly of Panicum virgatum.</title>
        <authorList>
            <person name="Lovell J.T."/>
            <person name="Jenkins J."/>
            <person name="Shu S."/>
            <person name="Juenger T.E."/>
            <person name="Schmutz J."/>
        </authorList>
    </citation>
    <scope>NUCLEOTIDE SEQUENCE</scope>
    <source>
        <strain evidence="6">AP13</strain>
    </source>
</reference>
<keyword evidence="3" id="KW-0653">Protein transport</keyword>
<dbReference type="AlphaFoldDB" id="A0A8T0PCC7"/>
<evidence type="ECO:0000313" key="7">
    <source>
        <dbReference type="Proteomes" id="UP000823388"/>
    </source>
</evidence>
<dbReference type="GO" id="GO:0030117">
    <property type="term" value="C:membrane coat"/>
    <property type="evidence" value="ECO:0007669"/>
    <property type="project" value="InterPro"/>
</dbReference>